<sequence>MLVFQEAISILVKLSVSSKHLIKAVSSSYWSYVLYILEAELVNPMASLPCALFCHNSGIITYLATISNLMNFF</sequence>
<dbReference type="AlphaFoldDB" id="A0A974D4M2"/>
<evidence type="ECO:0000313" key="1">
    <source>
        <dbReference type="EMBL" id="OCT84246.1"/>
    </source>
</evidence>
<dbReference type="Proteomes" id="UP000694892">
    <property type="component" value="Chromosome 4L"/>
</dbReference>
<name>A0A974D4M2_XENLA</name>
<protein>
    <submittedName>
        <fullName evidence="1">Uncharacterized protein</fullName>
    </submittedName>
</protein>
<accession>A0A974D4M2</accession>
<reference evidence="2" key="1">
    <citation type="journal article" date="2016" name="Nature">
        <title>Genome evolution in the allotetraploid frog Xenopus laevis.</title>
        <authorList>
            <person name="Session A.M."/>
            <person name="Uno Y."/>
            <person name="Kwon T."/>
            <person name="Chapman J.A."/>
            <person name="Toyoda A."/>
            <person name="Takahashi S."/>
            <person name="Fukui A."/>
            <person name="Hikosaka A."/>
            <person name="Suzuki A."/>
            <person name="Kondo M."/>
            <person name="van Heeringen S.J."/>
            <person name="Quigley I."/>
            <person name="Heinz S."/>
            <person name="Ogino H."/>
            <person name="Ochi H."/>
            <person name="Hellsten U."/>
            <person name="Lyons J.B."/>
            <person name="Simakov O."/>
            <person name="Putnam N."/>
            <person name="Stites J."/>
            <person name="Kuroki Y."/>
            <person name="Tanaka T."/>
            <person name="Michiue T."/>
            <person name="Watanabe M."/>
            <person name="Bogdanovic O."/>
            <person name="Lister R."/>
            <person name="Georgiou G."/>
            <person name="Paranjpe S.S."/>
            <person name="van Kruijsbergen I."/>
            <person name="Shu S."/>
            <person name="Carlson J."/>
            <person name="Kinoshita T."/>
            <person name="Ohta Y."/>
            <person name="Mawaribuchi S."/>
            <person name="Jenkins J."/>
            <person name="Grimwood J."/>
            <person name="Schmutz J."/>
            <person name="Mitros T."/>
            <person name="Mozaffari S.V."/>
            <person name="Suzuki Y."/>
            <person name="Haramoto Y."/>
            <person name="Yamamoto T.S."/>
            <person name="Takagi C."/>
            <person name="Heald R."/>
            <person name="Miller K."/>
            <person name="Haudenschild C."/>
            <person name="Kitzman J."/>
            <person name="Nakayama T."/>
            <person name="Izutsu Y."/>
            <person name="Robert J."/>
            <person name="Fortriede J."/>
            <person name="Burns K."/>
            <person name="Lotay V."/>
            <person name="Karimi K."/>
            <person name="Yasuoka Y."/>
            <person name="Dichmann D.S."/>
            <person name="Flajnik M.F."/>
            <person name="Houston D.W."/>
            <person name="Shendure J."/>
            <person name="DuPasquier L."/>
            <person name="Vize P.D."/>
            <person name="Zorn A.M."/>
            <person name="Ito M."/>
            <person name="Marcotte E.M."/>
            <person name="Wallingford J.B."/>
            <person name="Ito Y."/>
            <person name="Asashima M."/>
            <person name="Ueno N."/>
            <person name="Matsuda Y."/>
            <person name="Veenstra G.J."/>
            <person name="Fujiyama A."/>
            <person name="Harland R.M."/>
            <person name="Taira M."/>
            <person name="Rokhsar D.S."/>
        </authorList>
    </citation>
    <scope>NUCLEOTIDE SEQUENCE [LARGE SCALE GENOMIC DNA]</scope>
    <source>
        <strain evidence="2">J</strain>
    </source>
</reference>
<evidence type="ECO:0000313" key="2">
    <source>
        <dbReference type="Proteomes" id="UP000694892"/>
    </source>
</evidence>
<organism evidence="1 2">
    <name type="scientific">Xenopus laevis</name>
    <name type="common">African clawed frog</name>
    <dbReference type="NCBI Taxonomy" id="8355"/>
    <lineage>
        <taxon>Eukaryota</taxon>
        <taxon>Metazoa</taxon>
        <taxon>Chordata</taxon>
        <taxon>Craniata</taxon>
        <taxon>Vertebrata</taxon>
        <taxon>Euteleostomi</taxon>
        <taxon>Amphibia</taxon>
        <taxon>Batrachia</taxon>
        <taxon>Anura</taxon>
        <taxon>Pipoidea</taxon>
        <taxon>Pipidae</taxon>
        <taxon>Xenopodinae</taxon>
        <taxon>Xenopus</taxon>
        <taxon>Xenopus</taxon>
    </lineage>
</organism>
<dbReference type="EMBL" id="CM004472">
    <property type="protein sequence ID" value="OCT84246.1"/>
    <property type="molecule type" value="Genomic_DNA"/>
</dbReference>
<gene>
    <name evidence="1" type="ORF">XELAEV_18022393mg</name>
</gene>
<proteinExistence type="predicted"/>